<feature type="transmembrane region" description="Helical" evidence="7">
    <location>
        <begin position="209"/>
        <end position="229"/>
    </location>
</feature>
<keyword evidence="3" id="KW-0813">Transport</keyword>
<keyword evidence="9" id="KW-1185">Reference proteome</keyword>
<dbReference type="Proteomes" id="UP000019804">
    <property type="component" value="Unassembled WGS sequence"/>
</dbReference>
<feature type="transmembrane region" description="Helical" evidence="7">
    <location>
        <begin position="368"/>
        <end position="388"/>
    </location>
</feature>
<dbReference type="PANTHER" id="PTHR11654">
    <property type="entry name" value="OLIGOPEPTIDE TRANSPORTER-RELATED"/>
    <property type="match status" value="1"/>
</dbReference>
<evidence type="ECO:0000256" key="4">
    <source>
        <dbReference type="ARBA" id="ARBA00022692"/>
    </source>
</evidence>
<keyword evidence="5 7" id="KW-1133">Transmembrane helix</keyword>
<reference evidence="9" key="1">
    <citation type="journal article" date="2014" name="Nat. Commun.">
        <title>Genomic adaptations of the halophilic Dead Sea filamentous fungus Eurotium rubrum.</title>
        <authorList>
            <person name="Kis-Papo T."/>
            <person name="Weig A.R."/>
            <person name="Riley R."/>
            <person name="Persoh D."/>
            <person name="Salamov A."/>
            <person name="Sun H."/>
            <person name="Lipzen A."/>
            <person name="Wasser S.P."/>
            <person name="Rambold G."/>
            <person name="Grigoriev I.V."/>
            <person name="Nevo E."/>
        </authorList>
    </citation>
    <scope>NUCLEOTIDE SEQUENCE [LARGE SCALE GENOMIC DNA]</scope>
    <source>
        <strain evidence="9">CBS 135680</strain>
    </source>
</reference>
<comment type="similarity">
    <text evidence="2">Belongs to the major facilitator superfamily. Proton-dependent oligopeptide transporter (POT/PTR) (TC 2.A.17) family.</text>
</comment>
<dbReference type="Pfam" id="PF00854">
    <property type="entry name" value="PTR2"/>
    <property type="match status" value="1"/>
</dbReference>
<feature type="transmembrane region" description="Helical" evidence="7">
    <location>
        <begin position="118"/>
        <end position="141"/>
    </location>
</feature>
<accession>A0A017S7V1</accession>
<evidence type="ECO:0000313" key="8">
    <source>
        <dbReference type="EMBL" id="EYE93022.1"/>
    </source>
</evidence>
<evidence type="ECO:0000256" key="2">
    <source>
        <dbReference type="ARBA" id="ARBA00005982"/>
    </source>
</evidence>
<gene>
    <name evidence="8" type="ORF">EURHEDRAFT_532663</name>
</gene>
<name>A0A017S7V1_ASPRC</name>
<evidence type="ECO:0000256" key="5">
    <source>
        <dbReference type="ARBA" id="ARBA00022989"/>
    </source>
</evidence>
<dbReference type="GO" id="GO:0071916">
    <property type="term" value="F:dipeptide transmembrane transporter activity"/>
    <property type="evidence" value="ECO:0007669"/>
    <property type="project" value="UniProtKB-ARBA"/>
</dbReference>
<comment type="subcellular location">
    <subcellularLocation>
        <location evidence="1">Membrane</location>
        <topology evidence="1">Multi-pass membrane protein</topology>
    </subcellularLocation>
</comment>
<dbReference type="FunFam" id="1.20.1250.20:FF:000085">
    <property type="entry name" value="MFS peptide transporter Ptr2"/>
    <property type="match status" value="1"/>
</dbReference>
<feature type="transmembrane region" description="Helical" evidence="7">
    <location>
        <begin position="443"/>
        <end position="467"/>
    </location>
</feature>
<evidence type="ECO:0000256" key="3">
    <source>
        <dbReference type="ARBA" id="ARBA00022448"/>
    </source>
</evidence>
<feature type="transmembrane region" description="Helical" evidence="7">
    <location>
        <begin position="400"/>
        <end position="423"/>
    </location>
</feature>
<feature type="transmembrane region" description="Helical" evidence="7">
    <location>
        <begin position="93"/>
        <end position="112"/>
    </location>
</feature>
<evidence type="ECO:0000256" key="7">
    <source>
        <dbReference type="SAM" id="Phobius"/>
    </source>
</evidence>
<dbReference type="STRING" id="1388766.A0A017S7V1"/>
<feature type="transmembrane region" description="Helical" evidence="7">
    <location>
        <begin position="153"/>
        <end position="170"/>
    </location>
</feature>
<dbReference type="Gene3D" id="1.20.1250.20">
    <property type="entry name" value="MFS general substrate transporter like domains"/>
    <property type="match status" value="1"/>
</dbReference>
<feature type="transmembrane region" description="Helical" evidence="7">
    <location>
        <begin position="479"/>
        <end position="500"/>
    </location>
</feature>
<dbReference type="OrthoDB" id="8904098at2759"/>
<dbReference type="GeneID" id="63702352"/>
<dbReference type="EMBL" id="KK088434">
    <property type="protein sequence ID" value="EYE93022.1"/>
    <property type="molecule type" value="Genomic_DNA"/>
</dbReference>
<organism evidence="8 9">
    <name type="scientific">Aspergillus ruber (strain CBS 135680)</name>
    <dbReference type="NCBI Taxonomy" id="1388766"/>
    <lineage>
        <taxon>Eukaryota</taxon>
        <taxon>Fungi</taxon>
        <taxon>Dikarya</taxon>
        <taxon>Ascomycota</taxon>
        <taxon>Pezizomycotina</taxon>
        <taxon>Eurotiomycetes</taxon>
        <taxon>Eurotiomycetidae</taxon>
        <taxon>Eurotiales</taxon>
        <taxon>Aspergillaceae</taxon>
        <taxon>Aspergillus</taxon>
        <taxon>Aspergillus subgen. Aspergillus</taxon>
    </lineage>
</organism>
<keyword evidence="6 7" id="KW-0472">Membrane</keyword>
<feature type="transmembrane region" description="Helical" evidence="7">
    <location>
        <begin position="236"/>
        <end position="258"/>
    </location>
</feature>
<dbReference type="SUPFAM" id="SSF103473">
    <property type="entry name" value="MFS general substrate transporter"/>
    <property type="match status" value="1"/>
</dbReference>
<evidence type="ECO:0000256" key="1">
    <source>
        <dbReference type="ARBA" id="ARBA00004141"/>
    </source>
</evidence>
<evidence type="ECO:0000313" key="9">
    <source>
        <dbReference type="Proteomes" id="UP000019804"/>
    </source>
</evidence>
<sequence>MEREVTSDSQYPLPTEEETKTLRKVAGSLPLVSFTLCLVEFAERASYYGAKTVFSNFIQFKLPEGGNGAGAPPRGTQKTAGALGMGLQASSGLTLLFLFLSYVIPIFGGWWADVHIGRYKAICVGVLICGVAHIIQVIGAIPSVLQKGTANAAAPFIIGLLLLSFGAGIFKPNVSPLILDQTPHKKAYTKTLESGERVIVDPEATTSRIMLLFYGFVNVGAFFMLATTYSEKYVGFWLSFLLAGIIYLLLPILLLVMYKKTYKRPPAGSSEVSRAFKIIGTALRQNNFQFWRKGFWDRVTPASLLKKGITVGWTDKNVKDVSRTVAACDIFWFYPIYNLNDGGIGSVSTNQGASMVTNGAPNDVLSNFNALTIIFVIPILTFVIYPTLRRYKINFGPITRITFGFVLATLAGLVGALVQWRVYSLSPCGSQASTCDDVAPISIWWQLANTILSALSECFSNVTAYELAYARSPHGMKGLVVAFFLFMNALSSAIGEILLPATADPWLIWIWGAPAVALALQTIVFWFRFRHLNNENWTEEEEETTTTLAQEQQKV</sequence>
<keyword evidence="4 7" id="KW-0812">Transmembrane</keyword>
<dbReference type="InterPro" id="IPR000109">
    <property type="entry name" value="POT_fam"/>
</dbReference>
<feature type="transmembrane region" description="Helical" evidence="7">
    <location>
        <begin position="506"/>
        <end position="527"/>
    </location>
</feature>
<proteinExistence type="inferred from homology"/>
<evidence type="ECO:0000256" key="6">
    <source>
        <dbReference type="ARBA" id="ARBA00023136"/>
    </source>
</evidence>
<protein>
    <submittedName>
        <fullName evidence="8">Oligopeptide transporter</fullName>
    </submittedName>
</protein>
<dbReference type="RefSeq" id="XP_040636710.1">
    <property type="nucleotide sequence ID" value="XM_040787228.1"/>
</dbReference>
<dbReference type="AlphaFoldDB" id="A0A017S7V1"/>
<dbReference type="GO" id="GO:0005886">
    <property type="term" value="C:plasma membrane"/>
    <property type="evidence" value="ECO:0007669"/>
    <property type="project" value="UniProtKB-ARBA"/>
</dbReference>
<dbReference type="InterPro" id="IPR036259">
    <property type="entry name" value="MFS_trans_sf"/>
</dbReference>
<dbReference type="HOGENOM" id="CLU_004790_4_3_1"/>